<name>A0A9D1KFL8_9FIRM</name>
<dbReference type="SUPFAM" id="SSF89550">
    <property type="entry name" value="PHP domain-like"/>
    <property type="match status" value="1"/>
</dbReference>
<dbReference type="Proteomes" id="UP000886860">
    <property type="component" value="Unassembled WGS sequence"/>
</dbReference>
<dbReference type="SMART" id="SM00481">
    <property type="entry name" value="POLIIIAc"/>
    <property type="match status" value="1"/>
</dbReference>
<dbReference type="CDD" id="cd07432">
    <property type="entry name" value="PHP_HisPPase"/>
    <property type="match status" value="1"/>
</dbReference>
<dbReference type="GO" id="GO:0035312">
    <property type="term" value="F:5'-3' DNA exonuclease activity"/>
    <property type="evidence" value="ECO:0007669"/>
    <property type="project" value="TreeGrafter"/>
</dbReference>
<dbReference type="PANTHER" id="PTHR42924:SF3">
    <property type="entry name" value="POLYMERASE_HISTIDINOL PHOSPHATASE N-TERMINAL DOMAIN-CONTAINING PROTEIN"/>
    <property type="match status" value="1"/>
</dbReference>
<reference evidence="2" key="1">
    <citation type="submission" date="2020-10" db="EMBL/GenBank/DDBJ databases">
        <authorList>
            <person name="Gilroy R."/>
        </authorList>
    </citation>
    <scope>NUCLEOTIDE SEQUENCE</scope>
    <source>
        <strain evidence="2">CHK123-3438</strain>
    </source>
</reference>
<dbReference type="InterPro" id="IPR016195">
    <property type="entry name" value="Pol/histidinol_Pase-like"/>
</dbReference>
<proteinExistence type="predicted"/>
<comment type="caution">
    <text evidence="2">The sequence shown here is derived from an EMBL/GenBank/DDBJ whole genome shotgun (WGS) entry which is preliminary data.</text>
</comment>
<feature type="domain" description="Polymerase/histidinol phosphatase N-terminal" evidence="1">
    <location>
        <begin position="6"/>
        <end position="74"/>
    </location>
</feature>
<gene>
    <name evidence="2" type="ORF">IAB60_07180</name>
</gene>
<accession>A0A9D1KFL8</accession>
<sequence length="242" mass="26840">MLNLTYDLHIHSCLSPCGDEDMTPANIAGMAAVLGLDVIALTDHNSSKNCPALMAASKEYGVLAIPGMELTTSEEVHAVCLFSRLEAALDFDQYVYRHLIPFPNKEEIFGRQLIYDCQDQICGTVPNLLINSTDISFDGLWELVRSYEGVMFPAHIDKSSNSLLSNLGSIPPDSRFVTAEVKDLKKLHELKRQNPYLENCRIISNSDAHYLEHIQEPGLTILAEEKSAEAVIQTLLSPFSSK</sequence>
<evidence type="ECO:0000259" key="1">
    <source>
        <dbReference type="SMART" id="SM00481"/>
    </source>
</evidence>
<dbReference type="InterPro" id="IPR052018">
    <property type="entry name" value="PHP_domain"/>
</dbReference>
<dbReference type="Gene3D" id="3.20.20.140">
    <property type="entry name" value="Metal-dependent hydrolases"/>
    <property type="match status" value="1"/>
</dbReference>
<protein>
    <submittedName>
        <fullName evidence="2">PHP domain-containing protein</fullName>
    </submittedName>
</protein>
<dbReference type="InterPro" id="IPR004013">
    <property type="entry name" value="PHP_dom"/>
</dbReference>
<reference evidence="2" key="2">
    <citation type="journal article" date="2021" name="PeerJ">
        <title>Extensive microbial diversity within the chicken gut microbiome revealed by metagenomics and culture.</title>
        <authorList>
            <person name="Gilroy R."/>
            <person name="Ravi A."/>
            <person name="Getino M."/>
            <person name="Pursley I."/>
            <person name="Horton D.L."/>
            <person name="Alikhan N.F."/>
            <person name="Baker D."/>
            <person name="Gharbi K."/>
            <person name="Hall N."/>
            <person name="Watson M."/>
            <person name="Adriaenssens E.M."/>
            <person name="Foster-Nyarko E."/>
            <person name="Jarju S."/>
            <person name="Secka A."/>
            <person name="Antonio M."/>
            <person name="Oren A."/>
            <person name="Chaudhuri R.R."/>
            <person name="La Ragione R."/>
            <person name="Hildebrand F."/>
            <person name="Pallen M.J."/>
        </authorList>
    </citation>
    <scope>NUCLEOTIDE SEQUENCE</scope>
    <source>
        <strain evidence="2">CHK123-3438</strain>
    </source>
</reference>
<dbReference type="PANTHER" id="PTHR42924">
    <property type="entry name" value="EXONUCLEASE"/>
    <property type="match status" value="1"/>
</dbReference>
<dbReference type="Pfam" id="PF02811">
    <property type="entry name" value="PHP"/>
    <property type="match status" value="1"/>
</dbReference>
<organism evidence="2 3">
    <name type="scientific">Candidatus Caccovicinus merdipullorum</name>
    <dbReference type="NCBI Taxonomy" id="2840724"/>
    <lineage>
        <taxon>Bacteria</taxon>
        <taxon>Bacillati</taxon>
        <taxon>Bacillota</taxon>
        <taxon>Clostridia</taxon>
        <taxon>Eubacteriales</taxon>
        <taxon>Candidatus Caccovicinus</taxon>
    </lineage>
</organism>
<dbReference type="InterPro" id="IPR003141">
    <property type="entry name" value="Pol/His_phosphatase_N"/>
</dbReference>
<evidence type="ECO:0000313" key="2">
    <source>
        <dbReference type="EMBL" id="HIT41860.1"/>
    </source>
</evidence>
<dbReference type="AlphaFoldDB" id="A0A9D1KFL8"/>
<dbReference type="GO" id="GO:0004534">
    <property type="term" value="F:5'-3' RNA exonuclease activity"/>
    <property type="evidence" value="ECO:0007669"/>
    <property type="project" value="TreeGrafter"/>
</dbReference>
<dbReference type="EMBL" id="DVKS01000123">
    <property type="protein sequence ID" value="HIT41860.1"/>
    <property type="molecule type" value="Genomic_DNA"/>
</dbReference>
<evidence type="ECO:0000313" key="3">
    <source>
        <dbReference type="Proteomes" id="UP000886860"/>
    </source>
</evidence>